<dbReference type="PANTHER" id="PTHR22762">
    <property type="entry name" value="ALPHA-GLUCOSIDASE"/>
    <property type="match status" value="1"/>
</dbReference>
<keyword evidence="14" id="KW-0812">Transmembrane</keyword>
<evidence type="ECO:0000256" key="12">
    <source>
        <dbReference type="PROSITE-ProRule" id="PRU00779"/>
    </source>
</evidence>
<protein>
    <recommendedName>
        <fullName evidence="4">alpha-glucosidase</fullName>
        <ecNumber evidence="4">3.2.1.20</ecNumber>
    </recommendedName>
    <alternativeName>
        <fullName evidence="11">Maltase</fullName>
    </alternativeName>
</protein>
<dbReference type="InterPro" id="IPR000519">
    <property type="entry name" value="P_trefoil_dom"/>
</dbReference>
<dbReference type="Pfam" id="PF21365">
    <property type="entry name" value="Glyco_hydro_31_3rd"/>
    <property type="match status" value="1"/>
</dbReference>
<evidence type="ECO:0000256" key="14">
    <source>
        <dbReference type="SAM" id="Phobius"/>
    </source>
</evidence>
<dbReference type="InterPro" id="IPR011013">
    <property type="entry name" value="Gal_mutarotase_sf_dom"/>
</dbReference>
<feature type="transmembrane region" description="Helical" evidence="14">
    <location>
        <begin position="34"/>
        <end position="54"/>
    </location>
</feature>
<comment type="subcellular location">
    <subcellularLocation>
        <location evidence="2">Membrane</location>
    </subcellularLocation>
</comment>
<dbReference type="InterPro" id="IPR030459">
    <property type="entry name" value="Glyco_hydro_31_CS"/>
</dbReference>
<dbReference type="Proteomes" id="UP000807504">
    <property type="component" value="Unassembled WGS sequence"/>
</dbReference>
<dbReference type="PROSITE" id="PS00129">
    <property type="entry name" value="GLYCOSYL_HYDROL_F31_1"/>
    <property type="match status" value="1"/>
</dbReference>
<evidence type="ECO:0000256" key="2">
    <source>
        <dbReference type="ARBA" id="ARBA00004370"/>
    </source>
</evidence>
<dbReference type="EC" id="3.2.1.20" evidence="4"/>
<dbReference type="SUPFAM" id="SSF51011">
    <property type="entry name" value="Glycosyl hydrolase domain"/>
    <property type="match status" value="1"/>
</dbReference>
<dbReference type="PROSITE" id="PS51448">
    <property type="entry name" value="P_TREFOIL_2"/>
    <property type="match status" value="1"/>
</dbReference>
<comment type="caution">
    <text evidence="16">The sequence shown here is derived from an EMBL/GenBank/DDBJ whole genome shotgun (WGS) entry which is preliminary data.</text>
</comment>
<evidence type="ECO:0000256" key="11">
    <source>
        <dbReference type="ARBA" id="ARBA00041343"/>
    </source>
</evidence>
<comment type="caution">
    <text evidence="12">Lacks conserved residue(s) required for the propagation of feature annotation.</text>
</comment>
<dbReference type="CDD" id="cd06602">
    <property type="entry name" value="GH31_MGAM_SI_GAA"/>
    <property type="match status" value="1"/>
</dbReference>
<evidence type="ECO:0000256" key="9">
    <source>
        <dbReference type="ARBA" id="ARBA00023180"/>
    </source>
</evidence>
<evidence type="ECO:0000256" key="13">
    <source>
        <dbReference type="RuleBase" id="RU361185"/>
    </source>
</evidence>
<dbReference type="InterPro" id="IPR025887">
    <property type="entry name" value="Glyco_hydro_31_N_dom"/>
</dbReference>
<name>A0A8T0FXC0_ARGBR</name>
<evidence type="ECO:0000256" key="6">
    <source>
        <dbReference type="ARBA" id="ARBA00022801"/>
    </source>
</evidence>
<organism evidence="16 17">
    <name type="scientific">Argiope bruennichi</name>
    <name type="common">Wasp spider</name>
    <name type="synonym">Aranea bruennichi</name>
    <dbReference type="NCBI Taxonomy" id="94029"/>
    <lineage>
        <taxon>Eukaryota</taxon>
        <taxon>Metazoa</taxon>
        <taxon>Ecdysozoa</taxon>
        <taxon>Arthropoda</taxon>
        <taxon>Chelicerata</taxon>
        <taxon>Arachnida</taxon>
        <taxon>Araneae</taxon>
        <taxon>Araneomorphae</taxon>
        <taxon>Entelegynae</taxon>
        <taxon>Araneoidea</taxon>
        <taxon>Araneidae</taxon>
        <taxon>Argiope</taxon>
    </lineage>
</organism>
<dbReference type="GO" id="GO:0004558">
    <property type="term" value="F:alpha-1,4-glucosidase activity"/>
    <property type="evidence" value="ECO:0007669"/>
    <property type="project" value="TreeGrafter"/>
</dbReference>
<keyword evidence="17" id="KW-1185">Reference proteome</keyword>
<dbReference type="AlphaFoldDB" id="A0A8T0FXC0"/>
<proteinExistence type="inferred from homology"/>
<dbReference type="Gene3D" id="4.10.110.10">
    <property type="entry name" value="Spasmolytic Protein, domain 1"/>
    <property type="match status" value="1"/>
</dbReference>
<dbReference type="Gene3D" id="2.60.40.1180">
    <property type="entry name" value="Golgi alpha-mannosidase II"/>
    <property type="match status" value="2"/>
</dbReference>
<feature type="domain" description="P-type" evidence="15">
    <location>
        <begin position="54"/>
        <end position="100"/>
    </location>
</feature>
<dbReference type="Gene3D" id="2.60.40.1760">
    <property type="entry name" value="glycosyl hydrolase (family 31)"/>
    <property type="match status" value="1"/>
</dbReference>
<dbReference type="SUPFAM" id="SSF57492">
    <property type="entry name" value="Trefoil"/>
    <property type="match status" value="1"/>
</dbReference>
<reference evidence="16" key="2">
    <citation type="submission" date="2020-06" db="EMBL/GenBank/DDBJ databases">
        <authorList>
            <person name="Sheffer M."/>
        </authorList>
    </citation>
    <scope>NUCLEOTIDE SEQUENCE</scope>
</reference>
<dbReference type="Pfam" id="PF01055">
    <property type="entry name" value="Glyco_hydro_31_2nd"/>
    <property type="match status" value="1"/>
</dbReference>
<sequence length="921" mass="104811">MSNNEPNSDGIKFKLPSSITIKGKEIFLKQAKWYIFYALSIMALIALFCIILYVEVYINSFFIRIDCNPDMPLNYEKCLDRGCIWVQRTEESQPLCFYPDGYGYTYQEIRKTSNGYHVDLVRTTEMKMFGDEMETISLQVYFETKNRLRLKFADKAKKRFEVPIEVPLPPAESPLNTEYSIDFVNEPQFGVLVKRNDTETVIFDTNIPGMLFSEQYIQISTRLASSNVYGFGEHTTLAYKHDTNWKKWSLFARDTSTDSSSNLYGVHPFYMNIEDDGCAHGVFLLNSNAMEVVLQPAPALTFRTVGGILDFYIFLGPSPEDVVKQYLEVIGLPGMPPYWALGFQLSRRGYGTIEEVKAVTERTEKAKIPYDVHYLDIDYMNNYKDFTFDEKRYSNLPAFVDDLHAQGRKVIIVLDPAIASNKTLESSYPALDVGINRDVFIKVNGTYLEGTSWPGKAYFPDFSHPEVRPYWTQMCTEFRKSVRFDGLWIDMNEPANFADGSLTGCSKNTLNYPPYGAGVLGSKLDGKLFEKTLCMDSVHHAGKHYDIHNLHSYYQANVTYRTLAIIIPGNRPMVLSRSTFPGSGRFVSHALGENLSTWEQLRASIPGILKFNLFGIPFVGADICGYALNTTEELCLRWMQLGAFYPFSRNHNSLYSKDQDPASFGKAFVNSVNKALYTRYELLPYLYSLFHLAHTEGSTVARPLLHEFPNDKVTWDISYQFLWGSALLISPIVEQAASSVDAYFPAGIWYDFYKGEVAKDGSGLTMTLMDEGYINLHVRGGHILPLQKPNVTTSLSRQQAMGLFIAPDETGTAKGLLFWDDGISYETQEHKTYLLVELTFKKNKEKAILYSNITIGNFPEAHNVFLGYLIFCNQITPSKVLINGKIVPSEKMNYDSQALVLRVDEIYVKLAEEFQLTILYK</sequence>
<accession>A0A8T0FXC0</accession>
<dbReference type="Pfam" id="PF00088">
    <property type="entry name" value="Trefoil"/>
    <property type="match status" value="1"/>
</dbReference>
<dbReference type="Gene3D" id="3.20.20.80">
    <property type="entry name" value="Glycosidases"/>
    <property type="match status" value="1"/>
</dbReference>
<keyword evidence="14" id="KW-1133">Transmembrane helix</keyword>
<keyword evidence="10 13" id="KW-0326">Glycosidase</keyword>
<dbReference type="InterPro" id="IPR013780">
    <property type="entry name" value="Glyco_hydro_b"/>
</dbReference>
<evidence type="ECO:0000256" key="7">
    <source>
        <dbReference type="ARBA" id="ARBA00023136"/>
    </source>
</evidence>
<dbReference type="InterPro" id="IPR044913">
    <property type="entry name" value="P_trefoil_dom_sf"/>
</dbReference>
<dbReference type="FunFam" id="2.60.40.1180:FF:000001">
    <property type="entry name" value="Maltase-glucoamylase, intestinal"/>
    <property type="match status" value="1"/>
</dbReference>
<evidence type="ECO:0000256" key="10">
    <source>
        <dbReference type="ARBA" id="ARBA00023295"/>
    </source>
</evidence>
<evidence type="ECO:0000256" key="3">
    <source>
        <dbReference type="ARBA" id="ARBA00007806"/>
    </source>
</evidence>
<keyword evidence="5" id="KW-0732">Signal</keyword>
<keyword evidence="9" id="KW-0325">Glycoprotein</keyword>
<dbReference type="PROSITE" id="PS00707">
    <property type="entry name" value="GLYCOSYL_HYDROL_F31_2"/>
    <property type="match status" value="1"/>
</dbReference>
<keyword evidence="8" id="KW-1015">Disulfide bond</keyword>
<dbReference type="GO" id="GO:0005975">
    <property type="term" value="P:carbohydrate metabolic process"/>
    <property type="evidence" value="ECO:0007669"/>
    <property type="project" value="InterPro"/>
</dbReference>
<dbReference type="PANTHER" id="PTHR22762:SF133">
    <property type="entry name" value="P-TYPE DOMAIN-CONTAINING PROTEIN"/>
    <property type="match status" value="1"/>
</dbReference>
<reference evidence="16" key="1">
    <citation type="journal article" date="2020" name="bioRxiv">
        <title>Chromosome-level reference genome of the European wasp spider Argiope bruennichi: a resource for studies on range expansion and evolutionary adaptation.</title>
        <authorList>
            <person name="Sheffer M.M."/>
            <person name="Hoppe A."/>
            <person name="Krehenwinkel H."/>
            <person name="Uhl G."/>
            <person name="Kuss A.W."/>
            <person name="Jensen L."/>
            <person name="Jensen C."/>
            <person name="Gillespie R.G."/>
            <person name="Hoff K.J."/>
            <person name="Prost S."/>
        </authorList>
    </citation>
    <scope>NUCLEOTIDE SEQUENCE</scope>
</reference>
<keyword evidence="6 13" id="KW-0378">Hydrolase</keyword>
<gene>
    <name evidence="16" type="ORF">HNY73_003207</name>
</gene>
<evidence type="ECO:0000256" key="8">
    <source>
        <dbReference type="ARBA" id="ARBA00023157"/>
    </source>
</evidence>
<evidence type="ECO:0000259" key="15">
    <source>
        <dbReference type="PROSITE" id="PS51448"/>
    </source>
</evidence>
<dbReference type="GO" id="GO:0030246">
    <property type="term" value="F:carbohydrate binding"/>
    <property type="evidence" value="ECO:0007669"/>
    <property type="project" value="InterPro"/>
</dbReference>
<dbReference type="CDD" id="cd00111">
    <property type="entry name" value="Trefoil"/>
    <property type="match status" value="1"/>
</dbReference>
<evidence type="ECO:0000313" key="17">
    <source>
        <dbReference type="Proteomes" id="UP000807504"/>
    </source>
</evidence>
<dbReference type="FunFam" id="2.60.40.1760:FF:000001">
    <property type="entry name" value="Maltase-glucoamylase, intestinal"/>
    <property type="match status" value="1"/>
</dbReference>
<dbReference type="InterPro" id="IPR017853">
    <property type="entry name" value="GH"/>
</dbReference>
<dbReference type="InterPro" id="IPR048395">
    <property type="entry name" value="Glyco_hydro_31_C"/>
</dbReference>
<dbReference type="SUPFAM" id="SSF74650">
    <property type="entry name" value="Galactose mutarotase-like"/>
    <property type="match status" value="1"/>
</dbReference>
<evidence type="ECO:0000256" key="4">
    <source>
        <dbReference type="ARBA" id="ARBA00012741"/>
    </source>
</evidence>
<evidence type="ECO:0000256" key="5">
    <source>
        <dbReference type="ARBA" id="ARBA00022729"/>
    </source>
</evidence>
<dbReference type="EMBL" id="JABXBU010000002">
    <property type="protein sequence ID" value="KAF8795346.1"/>
    <property type="molecule type" value="Genomic_DNA"/>
</dbReference>
<dbReference type="SUPFAM" id="SSF51445">
    <property type="entry name" value="(Trans)glycosidases"/>
    <property type="match status" value="1"/>
</dbReference>
<dbReference type="Pfam" id="PF13802">
    <property type="entry name" value="Gal_mutarotas_2"/>
    <property type="match status" value="1"/>
</dbReference>
<dbReference type="GO" id="GO:0016020">
    <property type="term" value="C:membrane"/>
    <property type="evidence" value="ECO:0007669"/>
    <property type="project" value="UniProtKB-SubCell"/>
</dbReference>
<dbReference type="InterPro" id="IPR030458">
    <property type="entry name" value="Glyco_hydro_31_AS"/>
</dbReference>
<dbReference type="CDD" id="cd14752">
    <property type="entry name" value="GH31_N"/>
    <property type="match status" value="1"/>
</dbReference>
<evidence type="ECO:0000256" key="1">
    <source>
        <dbReference type="ARBA" id="ARBA00001657"/>
    </source>
</evidence>
<evidence type="ECO:0000313" key="16">
    <source>
        <dbReference type="EMBL" id="KAF8795346.1"/>
    </source>
</evidence>
<comment type="catalytic activity">
    <reaction evidence="1">
        <text>Hydrolysis of terminal, non-reducing (1-&gt;4)-linked alpha-D-glucose residues with release of alpha-D-glucose.</text>
        <dbReference type="EC" id="3.2.1.20"/>
    </reaction>
</comment>
<keyword evidence="7 14" id="KW-0472">Membrane</keyword>
<comment type="similarity">
    <text evidence="3 13">Belongs to the glycosyl hydrolase 31 family.</text>
</comment>
<dbReference type="InterPro" id="IPR000322">
    <property type="entry name" value="Glyco_hydro_31_TIM"/>
</dbReference>